<keyword evidence="3" id="KW-1185">Reference proteome</keyword>
<name>D7BLE2_ARCHD</name>
<dbReference type="SMART" id="SM00471">
    <property type="entry name" value="HDc"/>
    <property type="match status" value="1"/>
</dbReference>
<dbReference type="InterPro" id="IPR006674">
    <property type="entry name" value="HD_domain"/>
</dbReference>
<dbReference type="NCBIfam" id="TIGR00277">
    <property type="entry name" value="HDIG"/>
    <property type="match status" value="1"/>
</dbReference>
<dbReference type="HOGENOM" id="CLU_1324490_0_0_11"/>
<dbReference type="OrthoDB" id="8478129at2"/>
<dbReference type="Proteomes" id="UP000000376">
    <property type="component" value="Chromosome"/>
</dbReference>
<dbReference type="Gene3D" id="1.10.3210.10">
    <property type="entry name" value="Hypothetical protein af1432"/>
    <property type="match status" value="1"/>
</dbReference>
<dbReference type="InterPro" id="IPR003607">
    <property type="entry name" value="HD/PDEase_dom"/>
</dbReference>
<organism evidence="2 3">
    <name type="scientific">Arcanobacterium haemolyticum (strain ATCC 9345 / DSM 20595 / CCM 5947 / CCUG 17215 / LMG 16163 / NBRC 15585 / NCTC 8452 / 11018)</name>
    <dbReference type="NCBI Taxonomy" id="644284"/>
    <lineage>
        <taxon>Bacteria</taxon>
        <taxon>Bacillati</taxon>
        <taxon>Actinomycetota</taxon>
        <taxon>Actinomycetes</taxon>
        <taxon>Actinomycetales</taxon>
        <taxon>Actinomycetaceae</taxon>
        <taxon>Arcanobacterium</taxon>
    </lineage>
</organism>
<dbReference type="SUPFAM" id="SSF109604">
    <property type="entry name" value="HD-domain/PDEase-like"/>
    <property type="match status" value="1"/>
</dbReference>
<dbReference type="STRING" id="644284.Arch_1793"/>
<accession>D7BLE2</accession>
<reference evidence="2 3" key="1">
    <citation type="journal article" date="2010" name="Stand. Genomic Sci.">
        <title>Complete genome sequence of Arcanobacterium haemolyticum type strain (11018).</title>
        <authorList>
            <person name="Yasawong M."/>
            <person name="Teshima H."/>
            <person name="Lapidus A."/>
            <person name="Nolan M."/>
            <person name="Lucas S."/>
            <person name="Glavina Del Rio T."/>
            <person name="Tice H."/>
            <person name="Cheng J."/>
            <person name="Bruce D."/>
            <person name="Detter C."/>
            <person name="Tapia R."/>
            <person name="Han C."/>
            <person name="Goodwin L."/>
            <person name="Pitluck S."/>
            <person name="Liolios K."/>
            <person name="Ivanova N."/>
            <person name="Mavromatis K."/>
            <person name="Mikhailova N."/>
            <person name="Pati A."/>
            <person name="Chen A."/>
            <person name="Palaniappan K."/>
            <person name="Land M."/>
            <person name="Hauser L."/>
            <person name="Chang Y."/>
            <person name="Jeffries C."/>
            <person name="Rohde M."/>
            <person name="Sikorski J."/>
            <person name="Pukall R."/>
            <person name="Goker M."/>
            <person name="Woyke T."/>
            <person name="Bristow J."/>
            <person name="Eisen J."/>
            <person name="Markowitz V."/>
            <person name="Hugenholtz P."/>
            <person name="Kyrpides N."/>
            <person name="Klenk H."/>
        </authorList>
    </citation>
    <scope>NUCLEOTIDE SEQUENCE [LARGE SCALE GENOMIC DNA]</scope>
    <source>
        <strain evidence="3">ATCC 9345 / DSM 20595 / CCUG 17215 / LMG 16163 / NBRC 15585 / NCTC 8452 / 11018</strain>
    </source>
</reference>
<dbReference type="Pfam" id="PF01966">
    <property type="entry name" value="HD"/>
    <property type="match status" value="1"/>
</dbReference>
<dbReference type="AlphaFoldDB" id="D7BLE2"/>
<dbReference type="eggNOG" id="COG1418">
    <property type="taxonomic scope" value="Bacteria"/>
</dbReference>
<feature type="domain" description="HD" evidence="1">
    <location>
        <begin position="47"/>
        <end position="143"/>
    </location>
</feature>
<evidence type="ECO:0000313" key="2">
    <source>
        <dbReference type="EMBL" id="ADH93472.1"/>
    </source>
</evidence>
<evidence type="ECO:0000259" key="1">
    <source>
        <dbReference type="PROSITE" id="PS51831"/>
    </source>
</evidence>
<dbReference type="EMBL" id="CP002045">
    <property type="protein sequence ID" value="ADH93472.1"/>
    <property type="molecule type" value="Genomic_DNA"/>
</dbReference>
<dbReference type="PROSITE" id="PS51831">
    <property type="entry name" value="HD"/>
    <property type="match status" value="1"/>
</dbReference>
<dbReference type="CDD" id="cd00077">
    <property type="entry name" value="HDc"/>
    <property type="match status" value="1"/>
</dbReference>
<gene>
    <name evidence="2" type="ordered locus">Arch_1793</name>
</gene>
<sequence>MAMGNTHSEISARDAFAPALKFLEAYLMSDDRKVDGQTVSLGSRRYRFEHSLRVARIGRVVARSEGLDEDLLALGCLLHDTGKFDSQVPVDHGRAGAIVVDKFLCELGLSDTERADITQGIAMHTDDLWNARTDNEGTCCDAYGRPYLTFESEPSLLARSIGDCDNIDRFGAYRVADTLKYVRFMEKSTAEQRDWLNTYLPRLDALWTTECSTPTATRLWREAIDVQRTYFHRLASELG</sequence>
<proteinExistence type="predicted"/>
<dbReference type="KEGG" id="ahe:Arch_1793"/>
<dbReference type="InterPro" id="IPR006675">
    <property type="entry name" value="HDIG_dom"/>
</dbReference>
<evidence type="ECO:0000313" key="3">
    <source>
        <dbReference type="Proteomes" id="UP000000376"/>
    </source>
</evidence>
<protein>
    <submittedName>
        <fullName evidence="2">Metal dependent phosphohydrolase</fullName>
    </submittedName>
</protein>